<feature type="transmembrane region" description="Helical" evidence="1">
    <location>
        <begin position="155"/>
        <end position="177"/>
    </location>
</feature>
<accession>A0A5N5WYB0</accession>
<evidence type="ECO:0000313" key="2">
    <source>
        <dbReference type="EMBL" id="KAB8072042.1"/>
    </source>
</evidence>
<gene>
    <name evidence="2" type="ORF">BDV29DRAFT_178107</name>
</gene>
<feature type="transmembrane region" description="Helical" evidence="1">
    <location>
        <begin position="450"/>
        <end position="470"/>
    </location>
</feature>
<dbReference type="AlphaFoldDB" id="A0A5N5WYB0"/>
<feature type="transmembrane region" description="Helical" evidence="1">
    <location>
        <begin position="116"/>
        <end position="135"/>
    </location>
</feature>
<sequence length="549" mass="60645">MYSEIPSETSKPLGVPERRWYCDRSHLLALLGCLICFVVSILAVQPMIGSEWSLSWKLGIANQLVVIGLLLSLMNECTSALASTFFLLIETRRKNPTLQNYEAIIKKSIFLDKADISWRATFLLLTALPLGLSVAYKRLLGGSSTIEVQSQLPRFYGLVPLPMGTFNVVNNSIYYMINASVPYMAGSSDGHPQYPQVYGFNMILLDNTSTALLDLPSPGFLSSIQQNLTGGDSWSISATVDGTVARYNTSVSTYRNDNAFWKSAFNHSYNPTGLATISMYNGYQIGMINGLHSEYPGPYCLLGFFKGSAYGIHIYGNATGSTSLEFRKNAHKFEIQREKCRGQWTVTRSSIQLVTGSCTGERTKQDVFNNSTPYHVDALPILAQWLIRYTPSKSQSQSPWEIPSLTAAVASMFWSRIIYMNPTNGTYPEMFYMPTDETIRSTRVTLRAGWGLYLTLAAQPVVCVGMFLWICLGYKSPVGTGFGLISVLSGVRKGNLEQLGGAGLSGTLKRAVPMRIVLQDTGDQSRVRYVLGDDDGESAGQLDLKAHYH</sequence>
<feature type="transmembrane region" description="Helical" evidence="1">
    <location>
        <begin position="60"/>
        <end position="89"/>
    </location>
</feature>
<name>A0A5N5WYB0_9EURO</name>
<protein>
    <submittedName>
        <fullName evidence="2">Uncharacterized protein</fullName>
    </submittedName>
</protein>
<keyword evidence="1" id="KW-0472">Membrane</keyword>
<proteinExistence type="predicted"/>
<feature type="transmembrane region" description="Helical" evidence="1">
    <location>
        <begin position="27"/>
        <end position="48"/>
    </location>
</feature>
<evidence type="ECO:0000313" key="3">
    <source>
        <dbReference type="Proteomes" id="UP000326565"/>
    </source>
</evidence>
<keyword evidence="1" id="KW-1133">Transmembrane helix</keyword>
<evidence type="ECO:0000256" key="1">
    <source>
        <dbReference type="SAM" id="Phobius"/>
    </source>
</evidence>
<organism evidence="2 3">
    <name type="scientific">Aspergillus leporis</name>
    <dbReference type="NCBI Taxonomy" id="41062"/>
    <lineage>
        <taxon>Eukaryota</taxon>
        <taxon>Fungi</taxon>
        <taxon>Dikarya</taxon>
        <taxon>Ascomycota</taxon>
        <taxon>Pezizomycotina</taxon>
        <taxon>Eurotiomycetes</taxon>
        <taxon>Eurotiomycetidae</taxon>
        <taxon>Eurotiales</taxon>
        <taxon>Aspergillaceae</taxon>
        <taxon>Aspergillus</taxon>
        <taxon>Aspergillus subgen. Circumdati</taxon>
    </lineage>
</organism>
<keyword evidence="1" id="KW-0812">Transmembrane</keyword>
<dbReference type="OrthoDB" id="5420013at2759"/>
<dbReference type="Proteomes" id="UP000326565">
    <property type="component" value="Unassembled WGS sequence"/>
</dbReference>
<keyword evidence="3" id="KW-1185">Reference proteome</keyword>
<reference evidence="2 3" key="1">
    <citation type="submission" date="2019-04" db="EMBL/GenBank/DDBJ databases">
        <title>Friends and foes A comparative genomics study of 23 Aspergillus species from section Flavi.</title>
        <authorList>
            <consortium name="DOE Joint Genome Institute"/>
            <person name="Kjaerbolling I."/>
            <person name="Vesth T."/>
            <person name="Frisvad J.C."/>
            <person name="Nybo J.L."/>
            <person name="Theobald S."/>
            <person name="Kildgaard S."/>
            <person name="Isbrandt T."/>
            <person name="Kuo A."/>
            <person name="Sato A."/>
            <person name="Lyhne E.K."/>
            <person name="Kogle M.E."/>
            <person name="Wiebenga A."/>
            <person name="Kun R.S."/>
            <person name="Lubbers R.J."/>
            <person name="Makela M.R."/>
            <person name="Barry K."/>
            <person name="Chovatia M."/>
            <person name="Clum A."/>
            <person name="Daum C."/>
            <person name="Haridas S."/>
            <person name="He G."/>
            <person name="LaButti K."/>
            <person name="Lipzen A."/>
            <person name="Mondo S."/>
            <person name="Riley R."/>
            <person name="Salamov A."/>
            <person name="Simmons B.A."/>
            <person name="Magnuson J.K."/>
            <person name="Henrissat B."/>
            <person name="Mortensen U.H."/>
            <person name="Larsen T.O."/>
            <person name="Devries R.P."/>
            <person name="Grigoriev I.V."/>
            <person name="Machida M."/>
            <person name="Baker S.E."/>
            <person name="Andersen M.R."/>
        </authorList>
    </citation>
    <scope>NUCLEOTIDE SEQUENCE [LARGE SCALE GENOMIC DNA]</scope>
    <source>
        <strain evidence="2 3">CBS 151.66</strain>
    </source>
</reference>
<dbReference type="EMBL" id="ML732256">
    <property type="protein sequence ID" value="KAB8072042.1"/>
    <property type="molecule type" value="Genomic_DNA"/>
</dbReference>